<proteinExistence type="predicted"/>
<gene>
    <name evidence="3" type="ORF">NLU13_3102</name>
</gene>
<feature type="compositionally biased region" description="Acidic residues" evidence="1">
    <location>
        <begin position="410"/>
        <end position="420"/>
    </location>
</feature>
<feature type="compositionally biased region" description="Polar residues" evidence="1">
    <location>
        <begin position="456"/>
        <end position="466"/>
    </location>
</feature>
<evidence type="ECO:0000313" key="4">
    <source>
        <dbReference type="Proteomes" id="UP001175261"/>
    </source>
</evidence>
<feature type="compositionally biased region" description="Polar residues" evidence="1">
    <location>
        <begin position="281"/>
        <end position="293"/>
    </location>
</feature>
<feature type="compositionally biased region" description="Low complexity" evidence="1">
    <location>
        <begin position="309"/>
        <end position="319"/>
    </location>
</feature>
<dbReference type="Proteomes" id="UP001175261">
    <property type="component" value="Unassembled WGS sequence"/>
</dbReference>
<sequence>MRSTYPLAVGFVAILDTAAFVALQAILAASAPHAEALRTSAIISTAIQGTTIILLSILSVGYAAETFGAPVRRYMNLFMGLGIVTSTLAAAASVATLVLLSRHAGHLDHNVMGISQVTMLIVSAVLVGTAYPLQVLFVILQFIVGRKSDSTTTASIFQRVKSPNSGSKLKAIPYSHTSVSIGKRQGSNSIDAPSVSTSVAGRKSGVETSGSMSSCTRLLPLWEKRRPASPESMANRSSTEDTFESWDTSCVDVHTRQTVLEVSSSPPPTQKPPRFLETIPASPTGSRSPSPSCSVDLPLPRLARRRSRSYSPTSSRRASFTSTPNTSEAHIHPLFRSDSTEPPPVASPGTSVVASPIAGQVISPRPSMRSLRRIRSGSLPVASSPLSRQSSFEDAVMRRLQDEQRSIKEESEEDGLDEDDSDRKMTPPIPDWIMSADSRTSLSGYKRRVLKDGESKTTSPEPRSGS</sequence>
<protein>
    <submittedName>
        <fullName evidence="3">Uncharacterized protein</fullName>
    </submittedName>
</protein>
<feature type="compositionally biased region" description="Basic and acidic residues" evidence="1">
    <location>
        <begin position="395"/>
        <end position="409"/>
    </location>
</feature>
<feature type="compositionally biased region" description="Polar residues" evidence="1">
    <location>
        <begin position="180"/>
        <end position="199"/>
    </location>
</feature>
<feature type="transmembrane region" description="Helical" evidence="2">
    <location>
        <begin position="7"/>
        <end position="29"/>
    </location>
</feature>
<dbReference type="AlphaFoldDB" id="A0AA39GLF1"/>
<keyword evidence="2" id="KW-0812">Transmembrane</keyword>
<evidence type="ECO:0000256" key="1">
    <source>
        <dbReference type="SAM" id="MobiDB-lite"/>
    </source>
</evidence>
<evidence type="ECO:0000313" key="3">
    <source>
        <dbReference type="EMBL" id="KAK0389527.1"/>
    </source>
</evidence>
<keyword evidence="4" id="KW-1185">Reference proteome</keyword>
<feature type="region of interest" description="Disordered" evidence="1">
    <location>
        <begin position="258"/>
        <end position="466"/>
    </location>
</feature>
<feature type="transmembrane region" description="Helical" evidence="2">
    <location>
        <begin position="76"/>
        <end position="100"/>
    </location>
</feature>
<feature type="compositionally biased region" description="Polar residues" evidence="1">
    <location>
        <begin position="206"/>
        <end position="216"/>
    </location>
</feature>
<keyword evidence="2" id="KW-0472">Membrane</keyword>
<dbReference type="EMBL" id="JAPDFR010000002">
    <property type="protein sequence ID" value="KAK0389527.1"/>
    <property type="molecule type" value="Genomic_DNA"/>
</dbReference>
<feature type="region of interest" description="Disordered" evidence="1">
    <location>
        <begin position="180"/>
        <end position="246"/>
    </location>
</feature>
<evidence type="ECO:0000256" key="2">
    <source>
        <dbReference type="SAM" id="Phobius"/>
    </source>
</evidence>
<name>A0AA39GLF1_SARSR</name>
<reference evidence="3" key="1">
    <citation type="submission" date="2022-10" db="EMBL/GenBank/DDBJ databases">
        <title>Determination and structural analysis of whole genome sequence of Sarocladium strictum F4-1.</title>
        <authorList>
            <person name="Hu L."/>
            <person name="Jiang Y."/>
        </authorList>
    </citation>
    <scope>NUCLEOTIDE SEQUENCE</scope>
    <source>
        <strain evidence="3">F4-1</strain>
    </source>
</reference>
<organism evidence="3 4">
    <name type="scientific">Sarocladium strictum</name>
    <name type="common">Black bundle disease fungus</name>
    <name type="synonym">Acremonium strictum</name>
    <dbReference type="NCBI Taxonomy" id="5046"/>
    <lineage>
        <taxon>Eukaryota</taxon>
        <taxon>Fungi</taxon>
        <taxon>Dikarya</taxon>
        <taxon>Ascomycota</taxon>
        <taxon>Pezizomycotina</taxon>
        <taxon>Sordariomycetes</taxon>
        <taxon>Hypocreomycetidae</taxon>
        <taxon>Hypocreales</taxon>
        <taxon>Sarocladiaceae</taxon>
        <taxon>Sarocladium</taxon>
    </lineage>
</organism>
<accession>A0AA39GLF1</accession>
<feature type="transmembrane region" description="Helical" evidence="2">
    <location>
        <begin position="41"/>
        <end position="64"/>
    </location>
</feature>
<comment type="caution">
    <text evidence="3">The sequence shown here is derived from an EMBL/GenBank/DDBJ whole genome shotgun (WGS) entry which is preliminary data.</text>
</comment>
<feature type="transmembrane region" description="Helical" evidence="2">
    <location>
        <begin position="120"/>
        <end position="144"/>
    </location>
</feature>
<keyword evidence="2" id="KW-1133">Transmembrane helix</keyword>